<evidence type="ECO:0000256" key="2">
    <source>
        <dbReference type="SAM" id="SignalP"/>
    </source>
</evidence>
<dbReference type="OrthoDB" id="2015845at2"/>
<evidence type="ECO:0000313" key="3">
    <source>
        <dbReference type="EMBL" id="SOY32832.1"/>
    </source>
</evidence>
<accession>A0A2K4ZR61</accession>
<feature type="signal peptide" evidence="2">
    <location>
        <begin position="1"/>
        <end position="22"/>
    </location>
</feature>
<feature type="chain" id="PRO_5038980572" description="FG-GAP repeat protein" evidence="2">
    <location>
        <begin position="23"/>
        <end position="256"/>
    </location>
</feature>
<feature type="compositionally biased region" description="Polar residues" evidence="1">
    <location>
        <begin position="61"/>
        <end position="77"/>
    </location>
</feature>
<reference evidence="3 4" key="1">
    <citation type="submission" date="2018-01" db="EMBL/GenBank/DDBJ databases">
        <authorList>
            <person name="Gaut B.S."/>
            <person name="Morton B.R."/>
            <person name="Clegg M.T."/>
            <person name="Duvall M.R."/>
        </authorList>
    </citation>
    <scope>NUCLEOTIDE SEQUENCE [LARGE SCALE GENOMIC DNA]</scope>
    <source>
        <strain evidence="3">GP69</strain>
    </source>
</reference>
<keyword evidence="2" id="KW-0732">Signal</keyword>
<evidence type="ECO:0000313" key="4">
    <source>
        <dbReference type="Proteomes" id="UP000236311"/>
    </source>
</evidence>
<keyword evidence="4" id="KW-1185">Reference proteome</keyword>
<dbReference type="Proteomes" id="UP000236311">
    <property type="component" value="Unassembled WGS sequence"/>
</dbReference>
<feature type="region of interest" description="Disordered" evidence="1">
    <location>
        <begin position="29"/>
        <end position="77"/>
    </location>
</feature>
<evidence type="ECO:0000256" key="1">
    <source>
        <dbReference type="SAM" id="MobiDB-lite"/>
    </source>
</evidence>
<dbReference type="RefSeq" id="WP_103242720.1">
    <property type="nucleotide sequence ID" value="NZ_JANJZD010000074.1"/>
</dbReference>
<sequence>MNRCKKIAILVCALLTALNVTACGQEKGDEVVNTDESPTRQQESSVQTVEGSDLEIKENETANADESSENQQESGIQIDESTNLETEELLDLFVNGSISAISSEDSTSAFYITELDMDSGEWDSYSIGERADLDNDGENELIICGPYGGIYLDARDNKVYEFAVGEGDALVLSYVVYNGSTWIMHSNRMNTGYEAYHMEKFEGADNLVAEMNFYEELVDDNVEGKEKYTLNGTEIPYDEYFELCSKIFATEVTTTK</sequence>
<gene>
    <name evidence="3" type="ORF">AMURIS_05600</name>
</gene>
<organism evidence="3 4">
    <name type="scientific">Acetatifactor muris</name>
    <dbReference type="NCBI Taxonomy" id="879566"/>
    <lineage>
        <taxon>Bacteria</taxon>
        <taxon>Bacillati</taxon>
        <taxon>Bacillota</taxon>
        <taxon>Clostridia</taxon>
        <taxon>Lachnospirales</taxon>
        <taxon>Lachnospiraceae</taxon>
        <taxon>Acetatifactor</taxon>
    </lineage>
</organism>
<dbReference type="EMBL" id="OFSM01000078">
    <property type="protein sequence ID" value="SOY32832.1"/>
    <property type="molecule type" value="Genomic_DNA"/>
</dbReference>
<evidence type="ECO:0008006" key="5">
    <source>
        <dbReference type="Google" id="ProtNLM"/>
    </source>
</evidence>
<protein>
    <recommendedName>
        <fullName evidence="5">FG-GAP repeat protein</fullName>
    </recommendedName>
</protein>
<feature type="compositionally biased region" description="Polar residues" evidence="1">
    <location>
        <begin position="34"/>
        <end position="50"/>
    </location>
</feature>
<name>A0A2K4ZR61_9FIRM</name>
<proteinExistence type="predicted"/>
<dbReference type="AlphaFoldDB" id="A0A2K4ZR61"/>